<gene>
    <name evidence="1" type="ORF">BO79DRAFT_258417</name>
</gene>
<proteinExistence type="predicted"/>
<evidence type="ECO:0000313" key="2">
    <source>
        <dbReference type="Proteomes" id="UP000249748"/>
    </source>
</evidence>
<accession>A0ACD1I4J1</accession>
<keyword evidence="2" id="KW-1185">Reference proteome</keyword>
<name>A0ACD1I4J1_9EURO</name>
<protein>
    <submittedName>
        <fullName evidence="1">Uncharacterized protein</fullName>
    </submittedName>
</protein>
<dbReference type="Proteomes" id="UP000249748">
    <property type="component" value="Unassembled WGS sequence"/>
</dbReference>
<dbReference type="EMBL" id="KZ824566">
    <property type="protein sequence ID" value="RAK85417.1"/>
    <property type="molecule type" value="Genomic_DNA"/>
</dbReference>
<evidence type="ECO:0000313" key="1">
    <source>
        <dbReference type="EMBL" id="RAK85417.1"/>
    </source>
</evidence>
<organism evidence="1 2">
    <name type="scientific">Aspergillus costaricaensis CBS 115574</name>
    <dbReference type="NCBI Taxonomy" id="1448317"/>
    <lineage>
        <taxon>Eukaryota</taxon>
        <taxon>Fungi</taxon>
        <taxon>Dikarya</taxon>
        <taxon>Ascomycota</taxon>
        <taxon>Pezizomycotina</taxon>
        <taxon>Eurotiomycetes</taxon>
        <taxon>Eurotiomycetidae</taxon>
        <taxon>Eurotiales</taxon>
        <taxon>Aspergillaceae</taxon>
        <taxon>Aspergillus</taxon>
        <taxon>Aspergillus subgen. Circumdati</taxon>
    </lineage>
</organism>
<reference evidence="1" key="1">
    <citation type="submission" date="2018-02" db="EMBL/GenBank/DDBJ databases">
        <title>The genomes of Aspergillus section Nigri reveals drivers in fungal speciation.</title>
        <authorList>
            <consortium name="DOE Joint Genome Institute"/>
            <person name="Vesth T.C."/>
            <person name="Nybo J."/>
            <person name="Theobald S."/>
            <person name="Brandl J."/>
            <person name="Frisvad J.C."/>
            <person name="Nielsen K.F."/>
            <person name="Lyhne E.K."/>
            <person name="Kogle M.E."/>
            <person name="Kuo A."/>
            <person name="Riley R."/>
            <person name="Clum A."/>
            <person name="Nolan M."/>
            <person name="Lipzen A."/>
            <person name="Salamov A."/>
            <person name="Henrissat B."/>
            <person name="Wiebenga A."/>
            <person name="De vries R.P."/>
            <person name="Grigoriev I.V."/>
            <person name="Mortensen U.H."/>
            <person name="Andersen M.R."/>
            <person name="Baker S.E."/>
        </authorList>
    </citation>
    <scope>NUCLEOTIDE SEQUENCE</scope>
    <source>
        <strain evidence="1">CBS 115574</strain>
    </source>
</reference>
<sequence length="155" mass="16970">MAAHDFHTPPAPAPPAPPAARTAAAPLQLDSTWSEALVRTIKRCSRLQQDLHNIAVRMSRVSRDYEILAREVHRPQLLILLKKVCIHALAQHADNPDGVAAVRLAIHTAIAQRNAHQNTNTNQNANAQNTNTNQDANAQNTNINPNTNARPDQAQ</sequence>